<keyword evidence="1" id="KW-0812">Transmembrane</keyword>
<evidence type="ECO:0000256" key="1">
    <source>
        <dbReference type="SAM" id="Phobius"/>
    </source>
</evidence>
<dbReference type="AlphaFoldDB" id="A0A183ETZ6"/>
<keyword evidence="1" id="KW-0472">Membrane</keyword>
<feature type="transmembrane region" description="Helical" evidence="1">
    <location>
        <begin position="52"/>
        <end position="71"/>
    </location>
</feature>
<organism evidence="4">
    <name type="scientific">Gongylonema pulchrum</name>
    <dbReference type="NCBI Taxonomy" id="637853"/>
    <lineage>
        <taxon>Eukaryota</taxon>
        <taxon>Metazoa</taxon>
        <taxon>Ecdysozoa</taxon>
        <taxon>Nematoda</taxon>
        <taxon>Chromadorea</taxon>
        <taxon>Rhabditida</taxon>
        <taxon>Spirurina</taxon>
        <taxon>Spiruromorpha</taxon>
        <taxon>Spiruroidea</taxon>
        <taxon>Gongylonematidae</taxon>
        <taxon>Gongylonema</taxon>
    </lineage>
</organism>
<proteinExistence type="predicted"/>
<reference evidence="4" key="1">
    <citation type="submission" date="2016-06" db="UniProtKB">
        <authorList>
            <consortium name="WormBaseParasite"/>
        </authorList>
    </citation>
    <scope>IDENTIFICATION</scope>
</reference>
<reference evidence="2 3" key="2">
    <citation type="submission" date="2018-11" db="EMBL/GenBank/DDBJ databases">
        <authorList>
            <consortium name="Pathogen Informatics"/>
        </authorList>
    </citation>
    <scope>NUCLEOTIDE SEQUENCE [LARGE SCALE GENOMIC DNA]</scope>
</reference>
<gene>
    <name evidence="2" type="ORF">GPUH_LOCUS24438</name>
</gene>
<dbReference type="WBParaSite" id="GPUH_0002446701-mRNA-1">
    <property type="protein sequence ID" value="GPUH_0002446701-mRNA-1"/>
    <property type="gene ID" value="GPUH_0002446701"/>
</dbReference>
<evidence type="ECO:0000313" key="3">
    <source>
        <dbReference type="Proteomes" id="UP000271098"/>
    </source>
</evidence>
<keyword evidence="3" id="KW-1185">Reference proteome</keyword>
<sequence length="89" mass="10100">MLSSFSFSLSHQEVLKYQIVYNFGNAQILIVLLIAADRYCSLFLNYSPNYKSTFAALTLVFLPYLVCGLFFDVRILQLVVPAPVSIAIW</sequence>
<dbReference type="EMBL" id="UYRT01101143">
    <property type="protein sequence ID" value="VDN42836.1"/>
    <property type="molecule type" value="Genomic_DNA"/>
</dbReference>
<evidence type="ECO:0000313" key="4">
    <source>
        <dbReference type="WBParaSite" id="GPUH_0002446701-mRNA-1"/>
    </source>
</evidence>
<name>A0A183ETZ6_9BILA</name>
<feature type="transmembrane region" description="Helical" evidence="1">
    <location>
        <begin position="20"/>
        <end position="40"/>
    </location>
</feature>
<dbReference type="Proteomes" id="UP000271098">
    <property type="component" value="Unassembled WGS sequence"/>
</dbReference>
<accession>A0A183ETZ6</accession>
<keyword evidence="1" id="KW-1133">Transmembrane helix</keyword>
<protein>
    <submittedName>
        <fullName evidence="4">G_PROTEIN_RECEP_F1_2 domain-containing protein</fullName>
    </submittedName>
</protein>
<evidence type="ECO:0000313" key="2">
    <source>
        <dbReference type="EMBL" id="VDN42836.1"/>
    </source>
</evidence>